<name>A0A9D2M2W4_9FIRM</name>
<reference evidence="2" key="1">
    <citation type="journal article" date="2021" name="PeerJ">
        <title>Extensive microbial diversity within the chicken gut microbiome revealed by metagenomics and culture.</title>
        <authorList>
            <person name="Gilroy R."/>
            <person name="Ravi A."/>
            <person name="Getino M."/>
            <person name="Pursley I."/>
            <person name="Horton D.L."/>
            <person name="Alikhan N.F."/>
            <person name="Baker D."/>
            <person name="Gharbi K."/>
            <person name="Hall N."/>
            <person name="Watson M."/>
            <person name="Adriaenssens E.M."/>
            <person name="Foster-Nyarko E."/>
            <person name="Jarju S."/>
            <person name="Secka A."/>
            <person name="Antonio M."/>
            <person name="Oren A."/>
            <person name="Chaudhuri R.R."/>
            <person name="La Ragione R."/>
            <person name="Hildebrand F."/>
            <person name="Pallen M.J."/>
        </authorList>
    </citation>
    <scope>NUCLEOTIDE SEQUENCE</scope>
    <source>
        <strain evidence="2">ChiBcec8-14828</strain>
    </source>
</reference>
<protein>
    <submittedName>
        <fullName evidence="2">Uncharacterized protein</fullName>
    </submittedName>
</protein>
<comment type="caution">
    <text evidence="2">The sequence shown here is derived from an EMBL/GenBank/DDBJ whole genome shotgun (WGS) entry which is preliminary data.</text>
</comment>
<reference evidence="2" key="2">
    <citation type="submission" date="2021-04" db="EMBL/GenBank/DDBJ databases">
        <authorList>
            <person name="Gilroy R."/>
        </authorList>
    </citation>
    <scope>NUCLEOTIDE SEQUENCE</scope>
    <source>
        <strain evidence="2">ChiBcec8-14828</strain>
    </source>
</reference>
<sequence length="82" mass="8511">MGDSQPGEIDSLSDGAERSSGSRRVQASTLPTAESLNSLTVAQLKERASGEGFMLSAKTKAELIAEYLQCVQNGHAGGNDNA</sequence>
<dbReference type="AlphaFoldDB" id="A0A9D2M2W4"/>
<evidence type="ECO:0000313" key="3">
    <source>
        <dbReference type="Proteomes" id="UP000824209"/>
    </source>
</evidence>
<gene>
    <name evidence="2" type="ORF">H9943_08595</name>
</gene>
<feature type="region of interest" description="Disordered" evidence="1">
    <location>
        <begin position="1"/>
        <end position="31"/>
    </location>
</feature>
<accession>A0A9D2M2W4</accession>
<dbReference type="EMBL" id="DWYA01000075">
    <property type="protein sequence ID" value="HJB40436.1"/>
    <property type="molecule type" value="Genomic_DNA"/>
</dbReference>
<evidence type="ECO:0000313" key="2">
    <source>
        <dbReference type="EMBL" id="HJB40436.1"/>
    </source>
</evidence>
<dbReference type="Proteomes" id="UP000824209">
    <property type="component" value="Unassembled WGS sequence"/>
</dbReference>
<feature type="compositionally biased region" description="Polar residues" evidence="1">
    <location>
        <begin position="22"/>
        <end position="31"/>
    </location>
</feature>
<organism evidence="2 3">
    <name type="scientific">Candidatus Ruthenibacterium avium</name>
    <dbReference type="NCBI Taxonomy" id="2838751"/>
    <lineage>
        <taxon>Bacteria</taxon>
        <taxon>Bacillati</taxon>
        <taxon>Bacillota</taxon>
        <taxon>Clostridia</taxon>
        <taxon>Eubacteriales</taxon>
        <taxon>Oscillospiraceae</taxon>
        <taxon>Ruthenibacterium</taxon>
    </lineage>
</organism>
<proteinExistence type="predicted"/>
<evidence type="ECO:0000256" key="1">
    <source>
        <dbReference type="SAM" id="MobiDB-lite"/>
    </source>
</evidence>